<keyword evidence="4" id="KW-0539">Nucleus</keyword>
<dbReference type="InterPro" id="IPR019140">
    <property type="entry name" value="MCM_complex-bd"/>
</dbReference>
<dbReference type="GO" id="GO:0005634">
    <property type="term" value="C:nucleus"/>
    <property type="evidence" value="ECO:0007669"/>
    <property type="project" value="UniProtKB-SubCell"/>
</dbReference>
<dbReference type="GO" id="GO:0003682">
    <property type="term" value="F:chromatin binding"/>
    <property type="evidence" value="ECO:0007669"/>
    <property type="project" value="TreeGrafter"/>
</dbReference>
<gene>
    <name evidence="6" type="ORF">MNOR_LOCUS13850</name>
</gene>
<dbReference type="AlphaFoldDB" id="A0AAV2QJP2"/>
<feature type="compositionally biased region" description="Polar residues" evidence="5">
    <location>
        <begin position="173"/>
        <end position="183"/>
    </location>
</feature>
<feature type="non-terminal residue" evidence="6">
    <location>
        <position position="636"/>
    </location>
</feature>
<dbReference type="PANTHER" id="PTHR13489:SF0">
    <property type="entry name" value="MINI-CHROMOSOME MAINTENANCE COMPLEX-BINDING PROTEIN"/>
    <property type="match status" value="1"/>
</dbReference>
<evidence type="ECO:0000256" key="3">
    <source>
        <dbReference type="ARBA" id="ARBA00015405"/>
    </source>
</evidence>
<evidence type="ECO:0000313" key="6">
    <source>
        <dbReference type="EMBL" id="CAL4089600.1"/>
    </source>
</evidence>
<feature type="compositionally biased region" description="Low complexity" evidence="5">
    <location>
        <begin position="209"/>
        <end position="223"/>
    </location>
</feature>
<protein>
    <recommendedName>
        <fullName evidence="3">Mini-chromosome maintenance complex-binding protein</fullName>
    </recommendedName>
</protein>
<reference evidence="6 7" key="1">
    <citation type="submission" date="2024-05" db="EMBL/GenBank/DDBJ databases">
        <authorList>
            <person name="Wallberg A."/>
        </authorList>
    </citation>
    <scope>NUCLEOTIDE SEQUENCE [LARGE SCALE GENOMIC DNA]</scope>
</reference>
<evidence type="ECO:0000256" key="4">
    <source>
        <dbReference type="ARBA" id="ARBA00023242"/>
    </source>
</evidence>
<keyword evidence="7" id="KW-1185">Reference proteome</keyword>
<sequence length="636" mass="70323">MLESWLFITSLKGLKDECGPAGDWRVKASECFAREANDPQVLKKLPWINETPLHRLRPNQVVRFRGVIQDMFDNEFFLDTYEVRNKTTGSTKLRPGRYKDVTDCAAHEEVVVDSDNCQTGDRLTYYCIPIPGENQWVKEVYASENPCMSEASTSIIGSRQKRSAGDEDDIDTSKSNSNAQTKCSETDSMETESPSESAESKRIRTENITNAGSSTSATGSSTTPDLNFPIPGMKGTPCLVKIYDEQDLSLNDMIEVVGVLSMDPSLANNGVGSSGQGGVPEFGEMDMEEAAHSPPPSLVPRLHVLSIRKLKHINPLLPNDLSVNVEGIQSLVGEFRETRELLRSVLQQALMGDGLAAEMLICHLVSTIYLRQDVVALGKYSINLSGISGPLLKENYTTRLNTLLQTLVTQSHFLSMTLETMNKTKFVPKKDYNSNRLVSGLLQLPEHTHLVVDETALTAGQLDANGVGNLTALGNMINWQKLSYDFQFHQLENTTNVPVIILSEGKSMVKCDAEVRLNSTNTNVSAAFNKVEAALTPDVIKRIRCYLTVSRLMEYTLTEENQKSVQDDFVESRKNDNGMTAEDLSNLLTLARLVALSCGESKLTSDIWRSTKILETERKLRLPAATRPNVLGPSEA</sequence>
<name>A0AAV2QJP2_MEGNR</name>
<comment type="subcellular location">
    <subcellularLocation>
        <location evidence="1">Nucleus</location>
    </subcellularLocation>
</comment>
<dbReference type="Proteomes" id="UP001497623">
    <property type="component" value="Unassembled WGS sequence"/>
</dbReference>
<organism evidence="6 7">
    <name type="scientific">Meganyctiphanes norvegica</name>
    <name type="common">Northern krill</name>
    <name type="synonym">Thysanopoda norvegica</name>
    <dbReference type="NCBI Taxonomy" id="48144"/>
    <lineage>
        <taxon>Eukaryota</taxon>
        <taxon>Metazoa</taxon>
        <taxon>Ecdysozoa</taxon>
        <taxon>Arthropoda</taxon>
        <taxon>Crustacea</taxon>
        <taxon>Multicrustacea</taxon>
        <taxon>Malacostraca</taxon>
        <taxon>Eumalacostraca</taxon>
        <taxon>Eucarida</taxon>
        <taxon>Euphausiacea</taxon>
        <taxon>Euphausiidae</taxon>
        <taxon>Meganyctiphanes</taxon>
    </lineage>
</organism>
<evidence type="ECO:0000256" key="5">
    <source>
        <dbReference type="SAM" id="MobiDB-lite"/>
    </source>
</evidence>
<evidence type="ECO:0000256" key="1">
    <source>
        <dbReference type="ARBA" id="ARBA00004123"/>
    </source>
</evidence>
<dbReference type="Pfam" id="PF09739">
    <property type="entry name" value="MCM_bind"/>
    <property type="match status" value="1"/>
</dbReference>
<evidence type="ECO:0000256" key="2">
    <source>
        <dbReference type="ARBA" id="ARBA00007925"/>
    </source>
</evidence>
<proteinExistence type="inferred from homology"/>
<dbReference type="GO" id="GO:0006261">
    <property type="term" value="P:DNA-templated DNA replication"/>
    <property type="evidence" value="ECO:0007669"/>
    <property type="project" value="TreeGrafter"/>
</dbReference>
<dbReference type="EMBL" id="CAXKWB010008093">
    <property type="protein sequence ID" value="CAL4089600.1"/>
    <property type="molecule type" value="Genomic_DNA"/>
</dbReference>
<feature type="region of interest" description="Disordered" evidence="5">
    <location>
        <begin position="152"/>
        <end position="230"/>
    </location>
</feature>
<dbReference type="PANTHER" id="PTHR13489">
    <property type="entry name" value="MINI-CHROMOSOME MAINTENANCE COMPLEX-BINDING PROTEIN"/>
    <property type="match status" value="1"/>
</dbReference>
<comment type="similarity">
    <text evidence="2">Belongs to the MCMBP family.</text>
</comment>
<comment type="caution">
    <text evidence="6">The sequence shown here is derived from an EMBL/GenBank/DDBJ whole genome shotgun (WGS) entry which is preliminary data.</text>
</comment>
<evidence type="ECO:0000313" key="7">
    <source>
        <dbReference type="Proteomes" id="UP001497623"/>
    </source>
</evidence>
<accession>A0AAV2QJP2</accession>